<reference evidence="1" key="1">
    <citation type="journal article" date="2020" name="mSystems">
        <title>Genome- and Community-Level Interaction Insights into Carbon Utilization and Element Cycling Functions of Hydrothermarchaeota in Hydrothermal Sediment.</title>
        <authorList>
            <person name="Zhou Z."/>
            <person name="Liu Y."/>
            <person name="Xu W."/>
            <person name="Pan J."/>
            <person name="Luo Z.H."/>
            <person name="Li M."/>
        </authorList>
    </citation>
    <scope>NUCLEOTIDE SEQUENCE [LARGE SCALE GENOMIC DNA]</scope>
    <source>
        <strain evidence="1">SpSt-222</strain>
    </source>
</reference>
<name>A0A7C2BGX2_THERO</name>
<dbReference type="Pfam" id="PF13279">
    <property type="entry name" value="4HBT_2"/>
    <property type="match status" value="1"/>
</dbReference>
<dbReference type="InterPro" id="IPR029069">
    <property type="entry name" value="HotDog_dom_sf"/>
</dbReference>
<evidence type="ECO:0000313" key="1">
    <source>
        <dbReference type="EMBL" id="HEF65808.1"/>
    </source>
</evidence>
<dbReference type="Gene3D" id="3.10.129.10">
    <property type="entry name" value="Hotdog Thioesterase"/>
    <property type="match status" value="1"/>
</dbReference>
<protein>
    <submittedName>
        <fullName evidence="1">Acyl-CoA thioesterase</fullName>
    </submittedName>
</protein>
<dbReference type="SUPFAM" id="SSF54637">
    <property type="entry name" value="Thioesterase/thiol ester dehydrase-isomerase"/>
    <property type="match status" value="1"/>
</dbReference>
<proteinExistence type="predicted"/>
<dbReference type="EMBL" id="DSJL01000011">
    <property type="protein sequence ID" value="HEF65808.1"/>
    <property type="molecule type" value="Genomic_DNA"/>
</dbReference>
<gene>
    <name evidence="1" type="ORF">ENP47_09460</name>
</gene>
<dbReference type="AlphaFoldDB" id="A0A7C2BGX2"/>
<sequence>MEYFRALGIDLRRTIEEGSFDWAAVHAEIDWRSPAVFDDELAIGLRVSRIGRSSFDVEFAVTNAEKNVLHAVGRLVLVCFDVRTRQARPVPDFVRQAVERFEGWAC</sequence>
<accession>A0A7C2BGX2</accession>
<organism evidence="1">
    <name type="scientific">Thermomicrobium roseum</name>
    <dbReference type="NCBI Taxonomy" id="500"/>
    <lineage>
        <taxon>Bacteria</taxon>
        <taxon>Pseudomonadati</taxon>
        <taxon>Thermomicrobiota</taxon>
        <taxon>Thermomicrobia</taxon>
        <taxon>Thermomicrobiales</taxon>
        <taxon>Thermomicrobiaceae</taxon>
        <taxon>Thermomicrobium</taxon>
    </lineage>
</organism>
<comment type="caution">
    <text evidence="1">The sequence shown here is derived from an EMBL/GenBank/DDBJ whole genome shotgun (WGS) entry which is preliminary data.</text>
</comment>
<dbReference type="CDD" id="cd00586">
    <property type="entry name" value="4HBT"/>
    <property type="match status" value="1"/>
</dbReference>